<dbReference type="SUPFAM" id="SSF53927">
    <property type="entry name" value="Cytidine deaminase-like"/>
    <property type="match status" value="1"/>
</dbReference>
<dbReference type="InterPro" id="IPR035105">
    <property type="entry name" value="Deoxycytidylate_deaminase_dom"/>
</dbReference>
<evidence type="ECO:0000256" key="1">
    <source>
        <dbReference type="ARBA" id="ARBA00001947"/>
    </source>
</evidence>
<dbReference type="STRING" id="1817893.AUJ66_04710"/>
<comment type="cofactor">
    <cofactor evidence="1 4">
        <name>Zn(2+)</name>
        <dbReference type="ChEBI" id="CHEBI:29105"/>
    </cofactor>
</comment>
<feature type="active site" description="Proton donor" evidence="3">
    <location>
        <position position="80"/>
    </location>
</feature>
<name>A0A1J4SCI7_9BACT</name>
<keyword evidence="2" id="KW-0378">Hydrolase</keyword>
<evidence type="ECO:0000259" key="5">
    <source>
        <dbReference type="PROSITE" id="PS51747"/>
    </source>
</evidence>
<dbReference type="Proteomes" id="UP000182278">
    <property type="component" value="Unassembled WGS sequence"/>
</dbReference>
<feature type="binding site" evidence="4">
    <location>
        <position position="78"/>
    </location>
    <ligand>
        <name>Zn(2+)</name>
        <dbReference type="ChEBI" id="CHEBI:29105"/>
        <note>catalytic</note>
    </ligand>
</feature>
<gene>
    <name evidence="6" type="ORF">AUJ66_04710</name>
</gene>
<dbReference type="AlphaFoldDB" id="A0A1J4SCI7"/>
<accession>A0A1J4SCI7</accession>
<sequence length="156" mass="17532">MKRLSWDEYFMKIANLVSQRSTCLRRQVGCVIVRDKRILATGYNGAPSNLKHCEEVGCLRNKLKIPSGERQELCRGLHSEQNAIIQAALMGVSLKDAELYCTHQPCVLCAKMLINAGINKIIFTGSYPDKLALSLLKEARVKLIRTCRLGRQNLVT</sequence>
<dbReference type="EMBL" id="MNUO01000069">
    <property type="protein sequence ID" value="OIN97000.1"/>
    <property type="molecule type" value="Genomic_DNA"/>
</dbReference>
<evidence type="ECO:0000313" key="7">
    <source>
        <dbReference type="Proteomes" id="UP000182278"/>
    </source>
</evidence>
<dbReference type="Gene3D" id="3.40.140.10">
    <property type="entry name" value="Cytidine Deaminase, domain 2"/>
    <property type="match status" value="1"/>
</dbReference>
<protein>
    <submittedName>
        <fullName evidence="6">Cytidine deaminase</fullName>
    </submittedName>
</protein>
<evidence type="ECO:0000256" key="3">
    <source>
        <dbReference type="PIRSR" id="PIRSR006019-1"/>
    </source>
</evidence>
<dbReference type="Pfam" id="PF00383">
    <property type="entry name" value="dCMP_cyt_deam_1"/>
    <property type="match status" value="1"/>
</dbReference>
<dbReference type="InterPro" id="IPR015517">
    <property type="entry name" value="dCMP_deaminase-rel"/>
</dbReference>
<dbReference type="GO" id="GO:0008270">
    <property type="term" value="F:zinc ion binding"/>
    <property type="evidence" value="ECO:0007669"/>
    <property type="project" value="InterPro"/>
</dbReference>
<dbReference type="PANTHER" id="PTHR11086:SF18">
    <property type="entry name" value="DEOXYCYTIDYLATE DEAMINASE"/>
    <property type="match status" value="1"/>
</dbReference>
<keyword evidence="4" id="KW-0862">Zinc</keyword>
<comment type="caution">
    <text evidence="6">The sequence shown here is derived from an EMBL/GenBank/DDBJ whole genome shotgun (WGS) entry which is preliminary data.</text>
</comment>
<feature type="binding site" evidence="4">
    <location>
        <position position="106"/>
    </location>
    <ligand>
        <name>Zn(2+)</name>
        <dbReference type="ChEBI" id="CHEBI:29105"/>
        <note>catalytic</note>
    </ligand>
</feature>
<dbReference type="InterPro" id="IPR002125">
    <property type="entry name" value="CMP_dCMP_dom"/>
</dbReference>
<dbReference type="InterPro" id="IPR016473">
    <property type="entry name" value="dCMP_deaminase"/>
</dbReference>
<dbReference type="GO" id="GO:0006220">
    <property type="term" value="P:pyrimidine nucleotide metabolic process"/>
    <property type="evidence" value="ECO:0007669"/>
    <property type="project" value="InterPro"/>
</dbReference>
<dbReference type="InterPro" id="IPR016193">
    <property type="entry name" value="Cytidine_deaminase-like"/>
</dbReference>
<dbReference type="GO" id="GO:0005737">
    <property type="term" value="C:cytoplasm"/>
    <property type="evidence" value="ECO:0007669"/>
    <property type="project" value="TreeGrafter"/>
</dbReference>
<proteinExistence type="predicted"/>
<dbReference type="PROSITE" id="PS51747">
    <property type="entry name" value="CYT_DCMP_DEAMINASES_2"/>
    <property type="match status" value="1"/>
</dbReference>
<keyword evidence="4" id="KW-0479">Metal-binding</keyword>
<evidence type="ECO:0000313" key="6">
    <source>
        <dbReference type="EMBL" id="OIN97000.1"/>
    </source>
</evidence>
<dbReference type="PIRSF" id="PIRSF006019">
    <property type="entry name" value="dCMP_deaminase"/>
    <property type="match status" value="1"/>
</dbReference>
<dbReference type="GO" id="GO:0004132">
    <property type="term" value="F:dCMP deaminase activity"/>
    <property type="evidence" value="ECO:0007669"/>
    <property type="project" value="InterPro"/>
</dbReference>
<evidence type="ECO:0000256" key="4">
    <source>
        <dbReference type="PIRSR" id="PIRSR006019-2"/>
    </source>
</evidence>
<evidence type="ECO:0000256" key="2">
    <source>
        <dbReference type="ARBA" id="ARBA00022801"/>
    </source>
</evidence>
<organism evidence="6 7">
    <name type="scientific">Candidatus Desantisbacteria bacterium CG1_02_38_46</name>
    <dbReference type="NCBI Taxonomy" id="1817893"/>
    <lineage>
        <taxon>Bacteria</taxon>
        <taxon>Candidatus Desantisiibacteriota</taxon>
    </lineage>
</organism>
<feature type="binding site" evidence="4">
    <location>
        <position position="109"/>
    </location>
    <ligand>
        <name>Zn(2+)</name>
        <dbReference type="ChEBI" id="CHEBI:29105"/>
        <note>catalytic</note>
    </ligand>
</feature>
<reference evidence="6 7" key="1">
    <citation type="journal article" date="2016" name="Environ. Microbiol.">
        <title>Genomic resolution of a cold subsurface aquifer community provides metabolic insights for novel microbes adapted to high CO concentrations.</title>
        <authorList>
            <person name="Probst A.J."/>
            <person name="Castelle C.J."/>
            <person name="Singh A."/>
            <person name="Brown C.T."/>
            <person name="Anantharaman K."/>
            <person name="Sharon I."/>
            <person name="Hug L.A."/>
            <person name="Burstein D."/>
            <person name="Emerson J.B."/>
            <person name="Thomas B.C."/>
            <person name="Banfield J.F."/>
        </authorList>
    </citation>
    <scope>NUCLEOTIDE SEQUENCE [LARGE SCALE GENOMIC DNA]</scope>
    <source>
        <strain evidence="6">CG1_02_38_46</strain>
    </source>
</reference>
<dbReference type="CDD" id="cd01286">
    <property type="entry name" value="deoxycytidylate_deaminase"/>
    <property type="match status" value="1"/>
</dbReference>
<dbReference type="PANTHER" id="PTHR11086">
    <property type="entry name" value="DEOXYCYTIDYLATE DEAMINASE-RELATED"/>
    <property type="match status" value="1"/>
</dbReference>
<feature type="domain" description="CMP/dCMP-type deaminase" evidence="5">
    <location>
        <begin position="5"/>
        <end position="143"/>
    </location>
</feature>